<dbReference type="KEGG" id="pasa:BAOM_p055"/>
<name>A0A3Q9RNA1_9BACI</name>
<reference evidence="1 2" key="1">
    <citation type="submission" date="2018-01" db="EMBL/GenBank/DDBJ databases">
        <title>Bacillus asahii Genome sequencing and assembly.</title>
        <authorList>
            <person name="Jiang H."/>
            <person name="Feng Y."/>
            <person name="Zhao F."/>
            <person name="Lin X."/>
        </authorList>
    </citation>
    <scope>NUCLEOTIDE SEQUENCE [LARGE SCALE GENOMIC DNA]</scope>
    <source>
        <strain evidence="1 2">OM18</strain>
        <plasmid evidence="2">pom18</plasmid>
    </source>
</reference>
<sequence>MVNQQFPEWIIEKFKEIQYRKFSKQKFKTPISYIRHESCSKFNMKIHPGYMYCKTLEYWFK</sequence>
<gene>
    <name evidence="1" type="ORF">BAOM_p055</name>
</gene>
<protein>
    <submittedName>
        <fullName evidence="1">Uncharacterized protein</fullName>
    </submittedName>
</protein>
<dbReference type="AlphaFoldDB" id="A0A3Q9RNA1"/>
<organism evidence="1 2">
    <name type="scientific">Peribacillus asahii</name>
    <dbReference type="NCBI Taxonomy" id="228899"/>
    <lineage>
        <taxon>Bacteria</taxon>
        <taxon>Bacillati</taxon>
        <taxon>Bacillota</taxon>
        <taxon>Bacilli</taxon>
        <taxon>Bacillales</taxon>
        <taxon>Bacillaceae</taxon>
        <taxon>Peribacillus</taxon>
    </lineage>
</organism>
<evidence type="ECO:0000313" key="2">
    <source>
        <dbReference type="Proteomes" id="UP000283095"/>
    </source>
</evidence>
<evidence type="ECO:0000313" key="1">
    <source>
        <dbReference type="EMBL" id="AZV45708.1"/>
    </source>
</evidence>
<keyword evidence="1" id="KW-0614">Plasmid</keyword>
<accession>A0A3Q9RNA1</accession>
<dbReference type="Proteomes" id="UP000283095">
    <property type="component" value="Plasmid pOM18"/>
</dbReference>
<proteinExistence type="predicted"/>
<dbReference type="EMBL" id="CP026096">
    <property type="protein sequence ID" value="AZV45708.1"/>
    <property type="molecule type" value="Genomic_DNA"/>
</dbReference>
<geneLocation type="plasmid" evidence="2">
    <name>pom18</name>
</geneLocation>